<dbReference type="Gene3D" id="3.40.50.2000">
    <property type="entry name" value="Glycogen Phosphorylase B"/>
    <property type="match status" value="1"/>
</dbReference>
<dbReference type="InterPro" id="IPR011990">
    <property type="entry name" value="TPR-like_helical_dom_sf"/>
</dbReference>
<comment type="caution">
    <text evidence="6">The sequence shown here is derived from an EMBL/GenBank/DDBJ whole genome shotgun (WGS) entry which is preliminary data.</text>
</comment>
<evidence type="ECO:0000256" key="2">
    <source>
        <dbReference type="ARBA" id="ARBA00022679"/>
    </source>
</evidence>
<feature type="domain" description="O-GlcNAc transferase C-terminal" evidence="5">
    <location>
        <begin position="411"/>
        <end position="594"/>
    </location>
</feature>
<dbReference type="PANTHER" id="PTHR44998:SF1">
    <property type="entry name" value="UDP-N-ACETYLGLUCOSAMINE--PEPTIDE N-ACETYLGLUCOSAMINYLTRANSFERASE 110 KDA SUBUNIT"/>
    <property type="match status" value="1"/>
</dbReference>
<dbReference type="Proteomes" id="UP000249254">
    <property type="component" value="Unassembled WGS sequence"/>
</dbReference>
<dbReference type="AlphaFoldDB" id="A0A328AIP4"/>
<dbReference type="SUPFAM" id="SSF53756">
    <property type="entry name" value="UDP-Glycosyltransferase/glycogen phosphorylase"/>
    <property type="match status" value="1"/>
</dbReference>
<dbReference type="PANTHER" id="PTHR44998">
    <property type="match status" value="1"/>
</dbReference>
<evidence type="ECO:0000313" key="7">
    <source>
        <dbReference type="Proteomes" id="UP000249254"/>
    </source>
</evidence>
<keyword evidence="3" id="KW-0677">Repeat</keyword>
<dbReference type="OrthoDB" id="146908at2"/>
<dbReference type="Gene3D" id="1.25.40.10">
    <property type="entry name" value="Tetratricopeptide repeat domain"/>
    <property type="match status" value="1"/>
</dbReference>
<proteinExistence type="predicted"/>
<dbReference type="RefSeq" id="WP_111528543.1">
    <property type="nucleotide sequence ID" value="NZ_JBHRSG010000004.1"/>
</dbReference>
<feature type="domain" description="O-GlcNAc transferase C-terminal" evidence="5">
    <location>
        <begin position="246"/>
        <end position="392"/>
    </location>
</feature>
<keyword evidence="2 6" id="KW-0808">Transferase</keyword>
<organism evidence="6 7">
    <name type="scientific">Phenylobacterium soli</name>
    <dbReference type="NCBI Taxonomy" id="2170551"/>
    <lineage>
        <taxon>Bacteria</taxon>
        <taxon>Pseudomonadati</taxon>
        <taxon>Pseudomonadota</taxon>
        <taxon>Alphaproteobacteria</taxon>
        <taxon>Caulobacterales</taxon>
        <taxon>Caulobacteraceae</taxon>
        <taxon>Phenylobacterium</taxon>
    </lineage>
</organism>
<evidence type="ECO:0000313" key="6">
    <source>
        <dbReference type="EMBL" id="RAK54793.1"/>
    </source>
</evidence>
<keyword evidence="7" id="KW-1185">Reference proteome</keyword>
<evidence type="ECO:0000256" key="1">
    <source>
        <dbReference type="ARBA" id="ARBA00004922"/>
    </source>
</evidence>
<evidence type="ECO:0000259" key="5">
    <source>
        <dbReference type="Pfam" id="PF13844"/>
    </source>
</evidence>
<dbReference type="GO" id="GO:0016740">
    <property type="term" value="F:transferase activity"/>
    <property type="evidence" value="ECO:0007669"/>
    <property type="project" value="UniProtKB-KW"/>
</dbReference>
<dbReference type="SUPFAM" id="SSF48452">
    <property type="entry name" value="TPR-like"/>
    <property type="match status" value="1"/>
</dbReference>
<dbReference type="EMBL" id="QFYQ01000001">
    <property type="protein sequence ID" value="RAK54793.1"/>
    <property type="molecule type" value="Genomic_DNA"/>
</dbReference>
<dbReference type="Gene3D" id="3.40.50.11380">
    <property type="match status" value="1"/>
</dbReference>
<gene>
    <name evidence="6" type="ORF">DJ017_09775</name>
</gene>
<evidence type="ECO:0000256" key="3">
    <source>
        <dbReference type="ARBA" id="ARBA00022737"/>
    </source>
</evidence>
<sequence length="687" mass="75612">MNQDLLVATLQKVSSGGDIGLPELIGAAGRLADSGQAAQAIQLYRMWLNANGEHPQRFVAQFNGAVLASQTGDVATARQLLEAALAVNPDFLPGYINLGGVLEKSGAAAAGLEQWNAVLARLAPITGQAVQYKLAALKQIARVQGEQQNPAAAEEAMAESLDINPHQREVIEQYVAVRMAQCKWPVAAPRESLSRREMVGAMHPLSMAVYTDDPLLQLAAAAHYVETSIREEPGEAADRRHAPVDLKGRRLRVGYVSSDLRDHAVGYLMAEVFALHDREKIEVFAYYCGIPDPTGLQARLKPTIEHWRDIRELDDAAAAKLIAEDEIDILVDVNGHTRDSRTAIFARRPAPIQVNWLGFPGTMGSPYHHYIIGDDWITPPGSEAYYSEEVVRLPCYQPNDRKRVVDPTRPTRANAGLPEDAFVFCCFNGSQKISRFTFERWLKILKAVPGSVLWLLASTPETHERLWAFAEANGVERARLVFAPKLANAYHLARYPLADLFLDTSPYGAHTTASDALWMGVPMITISGRAFASRVCGSLVRAAGLPELVVENEEDYIALAMALASDRPRLAELRARLQRGRDSCDLFNMEKLVTRLEGLYGQMVADHQSGRLPAPDLTNLAAYMAAGLDIDHEAEDLMLRADYAELYRAALARRHLVRPLQPDGRLWTGEAAANDAAKARSRRPRAS</sequence>
<reference evidence="7" key="1">
    <citation type="submission" date="2018-05" db="EMBL/GenBank/DDBJ databases">
        <authorList>
            <person name="Li X."/>
        </authorList>
    </citation>
    <scope>NUCLEOTIDE SEQUENCE [LARGE SCALE GENOMIC DNA]</scope>
    <source>
        <strain evidence="7">LX32</strain>
    </source>
</reference>
<evidence type="ECO:0000256" key="4">
    <source>
        <dbReference type="ARBA" id="ARBA00022803"/>
    </source>
</evidence>
<dbReference type="InterPro" id="IPR029489">
    <property type="entry name" value="OGT/SEC/SPY_C"/>
</dbReference>
<keyword evidence="4" id="KW-0802">TPR repeat</keyword>
<comment type="pathway">
    <text evidence="1">Protein modification; protein glycosylation.</text>
</comment>
<accession>A0A328AIP4</accession>
<protein>
    <submittedName>
        <fullName evidence="6">N-acetylglucosamine transferase</fullName>
    </submittedName>
</protein>
<dbReference type="Pfam" id="PF13844">
    <property type="entry name" value="Glyco_transf_41"/>
    <property type="match status" value="2"/>
</dbReference>
<name>A0A328AIP4_9CAUL</name>